<evidence type="ECO:0000259" key="3">
    <source>
        <dbReference type="PROSITE" id="PS51186"/>
    </source>
</evidence>
<reference evidence="4 5" key="1">
    <citation type="journal article" date="2018" name="Int. J. Syst. Evol. Microbiol.">
        <title>Lactobacillus bambusae sp. nov., isolated from a traditional fermented Ma-bamboo shoots of Taiwan.</title>
        <authorList>
            <person name="Wang L.-T."/>
        </authorList>
    </citation>
    <scope>NUCLEOTIDE SEQUENCE [LARGE SCALE GENOMIC DNA]</scope>
    <source>
        <strain evidence="4 5">BS-W1</strain>
    </source>
</reference>
<dbReference type="CDD" id="cd04301">
    <property type="entry name" value="NAT_SF"/>
    <property type="match status" value="1"/>
</dbReference>
<keyword evidence="5" id="KW-1185">Reference proteome</keyword>
<dbReference type="Gene3D" id="3.40.630.30">
    <property type="match status" value="1"/>
</dbReference>
<evidence type="ECO:0000256" key="2">
    <source>
        <dbReference type="ARBA" id="ARBA00023315"/>
    </source>
</evidence>
<dbReference type="PROSITE" id="PS51186">
    <property type="entry name" value="GNAT"/>
    <property type="match status" value="1"/>
</dbReference>
<dbReference type="InterPro" id="IPR016181">
    <property type="entry name" value="Acyl_CoA_acyltransferase"/>
</dbReference>
<comment type="caution">
    <text evidence="4">The sequence shown here is derived from an EMBL/GenBank/DDBJ whole genome shotgun (WGS) entry which is preliminary data.</text>
</comment>
<dbReference type="SUPFAM" id="SSF55729">
    <property type="entry name" value="Acyl-CoA N-acyltransferases (Nat)"/>
    <property type="match status" value="1"/>
</dbReference>
<accession>A0A2V1MZJ6</accession>
<dbReference type="InterPro" id="IPR000182">
    <property type="entry name" value="GNAT_dom"/>
</dbReference>
<organism evidence="4 5">
    <name type="scientific">Levilactobacillus bambusae</name>
    <dbReference type="NCBI Taxonomy" id="2024736"/>
    <lineage>
        <taxon>Bacteria</taxon>
        <taxon>Bacillati</taxon>
        <taxon>Bacillota</taxon>
        <taxon>Bacilli</taxon>
        <taxon>Lactobacillales</taxon>
        <taxon>Lactobacillaceae</taxon>
        <taxon>Levilactobacillus</taxon>
    </lineage>
</organism>
<name>A0A2V1MZJ6_9LACO</name>
<dbReference type="InterPro" id="IPR050832">
    <property type="entry name" value="Bact_Acetyltransf"/>
</dbReference>
<dbReference type="PANTHER" id="PTHR43877">
    <property type="entry name" value="AMINOALKYLPHOSPHONATE N-ACETYLTRANSFERASE-RELATED-RELATED"/>
    <property type="match status" value="1"/>
</dbReference>
<dbReference type="EMBL" id="QCXQ01000002">
    <property type="protein sequence ID" value="PWG00399.1"/>
    <property type="molecule type" value="Genomic_DNA"/>
</dbReference>
<dbReference type="GO" id="GO:0016747">
    <property type="term" value="F:acyltransferase activity, transferring groups other than amino-acyl groups"/>
    <property type="evidence" value="ECO:0007669"/>
    <property type="project" value="InterPro"/>
</dbReference>
<dbReference type="RefSeq" id="WP_109250347.1">
    <property type="nucleotide sequence ID" value="NZ_QCXQ01000002.1"/>
</dbReference>
<protein>
    <submittedName>
        <fullName evidence="4">N-acetyltransferase</fullName>
    </submittedName>
</protein>
<sequence length="176" mass="19220">MQIIPVTPDEYKTTEHLVQTAFAPVELSDHDEHRLINRLRNEPHYHPEFDLVAKDENGQIIGHAMLSEIQIQSNSQSVTALALAPLAVLPEAQGQGVGGRLIAALETAAREADYPAISILGDPHYYGRFGYVPASQYQIHASFAVPAEFYMVKPLTPRALAGVTGTISYLPAFGID</sequence>
<dbReference type="OrthoDB" id="9797178at2"/>
<evidence type="ECO:0000313" key="4">
    <source>
        <dbReference type="EMBL" id="PWG00399.1"/>
    </source>
</evidence>
<proteinExistence type="predicted"/>
<dbReference type="Proteomes" id="UP000245080">
    <property type="component" value="Unassembled WGS sequence"/>
</dbReference>
<feature type="domain" description="N-acetyltransferase" evidence="3">
    <location>
        <begin position="1"/>
        <end position="156"/>
    </location>
</feature>
<dbReference type="Pfam" id="PF00583">
    <property type="entry name" value="Acetyltransf_1"/>
    <property type="match status" value="1"/>
</dbReference>
<evidence type="ECO:0000313" key="5">
    <source>
        <dbReference type="Proteomes" id="UP000245080"/>
    </source>
</evidence>
<gene>
    <name evidence="4" type="ORF">DCM90_05590</name>
</gene>
<dbReference type="AlphaFoldDB" id="A0A2V1MZJ6"/>
<keyword evidence="2" id="KW-0012">Acyltransferase</keyword>
<keyword evidence="1 4" id="KW-0808">Transferase</keyword>
<evidence type="ECO:0000256" key="1">
    <source>
        <dbReference type="ARBA" id="ARBA00022679"/>
    </source>
</evidence>